<protein>
    <recommendedName>
        <fullName evidence="4">FAD/NAD(P)-binding domain-containing protein</fullName>
    </recommendedName>
</protein>
<organism evidence="2 3">
    <name type="scientific">Talaromyces atroroseus</name>
    <dbReference type="NCBI Taxonomy" id="1441469"/>
    <lineage>
        <taxon>Eukaryota</taxon>
        <taxon>Fungi</taxon>
        <taxon>Dikarya</taxon>
        <taxon>Ascomycota</taxon>
        <taxon>Pezizomycotina</taxon>
        <taxon>Eurotiomycetes</taxon>
        <taxon>Eurotiomycetidae</taxon>
        <taxon>Eurotiales</taxon>
        <taxon>Trichocomaceae</taxon>
        <taxon>Talaromyces</taxon>
        <taxon>Talaromyces sect. Trachyspermi</taxon>
    </lineage>
</organism>
<dbReference type="OrthoDB" id="74360at2759"/>
<accession>A0A1Q5Q7L1</accession>
<gene>
    <name evidence="2" type="ORF">UA08_08967</name>
</gene>
<dbReference type="PANTHER" id="PTHR43539">
    <property type="entry name" value="FLAVIN-BINDING MONOOXYGENASE-LIKE PROTEIN (AFU_ORTHOLOGUE AFUA_4G09220)"/>
    <property type="match status" value="1"/>
</dbReference>
<dbReference type="AlphaFoldDB" id="A0A1Q5Q7L1"/>
<dbReference type="GO" id="GO:0004497">
    <property type="term" value="F:monooxygenase activity"/>
    <property type="evidence" value="ECO:0007669"/>
    <property type="project" value="TreeGrafter"/>
</dbReference>
<evidence type="ECO:0000256" key="1">
    <source>
        <dbReference type="ARBA" id="ARBA00023002"/>
    </source>
</evidence>
<dbReference type="GO" id="GO:0050660">
    <property type="term" value="F:flavin adenine dinucleotide binding"/>
    <property type="evidence" value="ECO:0007669"/>
    <property type="project" value="TreeGrafter"/>
</dbReference>
<keyword evidence="1" id="KW-0560">Oxidoreductase</keyword>
<evidence type="ECO:0008006" key="4">
    <source>
        <dbReference type="Google" id="ProtNLM"/>
    </source>
</evidence>
<dbReference type="InterPro" id="IPR050982">
    <property type="entry name" value="Auxin_biosynth/cation_transpt"/>
</dbReference>
<evidence type="ECO:0000313" key="2">
    <source>
        <dbReference type="EMBL" id="OKL55661.1"/>
    </source>
</evidence>
<keyword evidence="3" id="KW-1185">Reference proteome</keyword>
<dbReference type="GeneID" id="31008723"/>
<dbReference type="Gene3D" id="3.50.50.60">
    <property type="entry name" value="FAD/NAD(P)-binding domain"/>
    <property type="match status" value="2"/>
</dbReference>
<sequence length="596" mass="66569">MPSPKTPLDTLPCSLPTREIPPGIDPASICQQAFDNKNIAKLCETDFIKHAIWRDMFSLSSTLRTFYSASAIVSIWRSLSRERGATAFEVKPGTASVKRQGLASGPQVSWIEVSFTFSMAQPLEASCLGYLCLVFDDSDEKWKIWIMGTILDQLPDFADVDRLDPVESSARLDNVHGNRSLSDNSHQQHDYGCVIIGGGQAGLCTAGRLQALGVSYICVDSNDRIGDSWRKRYDSSKLHTIRESSHLPFERTFTPDYPQWLSKDDIADAFQAWSKKYGLTPHIWLSTTLESGSWNEVTSKWTLHLQRKYHSDSGVQRSEFITVMSSHVVLAIGVNCHVPLRPDYANKSEFQGHDIAEDMLDAGLASVTVVQRSKTFVMPQENYMHWAETQYNTDTDMKICDIKCFGYPYAVNRNLGLLASQLRQKYQPDLYSDLKKAGFLLEEHDDITRHLCERLGGHYMDVGASKKIADGLIKMKTGCLPTSYTKTGLKFDDNTHLDADVIIFATGFLANMGDIVRKLFGDQVANRAGDCWGVDSEGEIKGAFKPTGQPGLWYMAGGINHARFFSRFVALHIKAALEGRPMPVFDAKQSSISPRL</sequence>
<name>A0A1Q5Q7L1_TALAT</name>
<dbReference type="PANTHER" id="PTHR43539:SF68">
    <property type="entry name" value="FLAVIN-BINDING MONOOXYGENASE-LIKE PROTEIN (AFU_ORTHOLOGUE AFUA_4G09220)"/>
    <property type="match status" value="1"/>
</dbReference>
<dbReference type="RefSeq" id="XP_020115782.1">
    <property type="nucleotide sequence ID" value="XM_020263969.1"/>
</dbReference>
<dbReference type="SUPFAM" id="SSF51905">
    <property type="entry name" value="FAD/NAD(P)-binding domain"/>
    <property type="match status" value="1"/>
</dbReference>
<comment type="caution">
    <text evidence="2">The sequence shown here is derived from an EMBL/GenBank/DDBJ whole genome shotgun (WGS) entry which is preliminary data.</text>
</comment>
<dbReference type="EMBL" id="LFMY01000018">
    <property type="protein sequence ID" value="OKL55661.1"/>
    <property type="molecule type" value="Genomic_DNA"/>
</dbReference>
<dbReference type="STRING" id="1441469.A0A1Q5Q7L1"/>
<dbReference type="Proteomes" id="UP000214365">
    <property type="component" value="Unassembled WGS sequence"/>
</dbReference>
<dbReference type="InterPro" id="IPR036188">
    <property type="entry name" value="FAD/NAD-bd_sf"/>
</dbReference>
<reference evidence="2 3" key="1">
    <citation type="submission" date="2015-06" db="EMBL/GenBank/DDBJ databases">
        <title>Talaromyces atroroseus IBT 11181 draft genome.</title>
        <authorList>
            <person name="Rasmussen K.B."/>
            <person name="Rasmussen S."/>
            <person name="Petersen B."/>
            <person name="Sicheritz-Ponten T."/>
            <person name="Mortensen U.H."/>
            <person name="Thrane U."/>
        </authorList>
    </citation>
    <scope>NUCLEOTIDE SEQUENCE [LARGE SCALE GENOMIC DNA]</scope>
    <source>
        <strain evidence="2 3">IBT 11181</strain>
    </source>
</reference>
<evidence type="ECO:0000313" key="3">
    <source>
        <dbReference type="Proteomes" id="UP000214365"/>
    </source>
</evidence>
<proteinExistence type="predicted"/>